<protein>
    <recommendedName>
        <fullName evidence="4">Protein EXECUTER 1, chloroplastic</fullName>
    </recommendedName>
</protein>
<comment type="caution">
    <text evidence="2">The sequence shown here is derived from an EMBL/GenBank/DDBJ whole genome shotgun (WGS) entry which is preliminary data.</text>
</comment>
<feature type="region of interest" description="Disordered" evidence="1">
    <location>
        <begin position="458"/>
        <end position="484"/>
    </location>
</feature>
<evidence type="ECO:0008006" key="4">
    <source>
        <dbReference type="Google" id="ProtNLM"/>
    </source>
</evidence>
<dbReference type="Pfam" id="PF12014">
    <property type="entry name" value="Cyclin_D1_bind"/>
    <property type="match status" value="1"/>
</dbReference>
<dbReference type="Proteomes" id="UP001371456">
    <property type="component" value="Unassembled WGS sequence"/>
</dbReference>
<dbReference type="InterPro" id="IPR044680">
    <property type="entry name" value="EX1/2"/>
</dbReference>
<dbReference type="EMBL" id="JBANQN010000001">
    <property type="protein sequence ID" value="KAK6805504.1"/>
    <property type="molecule type" value="Genomic_DNA"/>
</dbReference>
<feature type="region of interest" description="Disordered" evidence="1">
    <location>
        <begin position="286"/>
        <end position="310"/>
    </location>
</feature>
<keyword evidence="3" id="KW-1185">Reference proteome</keyword>
<feature type="region of interest" description="Disordered" evidence="1">
    <location>
        <begin position="60"/>
        <end position="79"/>
    </location>
</feature>
<name>A0AAN8U851_SOLBU</name>
<dbReference type="PANTHER" id="PTHR33917">
    <property type="entry name" value="PROTEIN EXECUTER 1, CHLOROPLASTIC"/>
    <property type="match status" value="1"/>
</dbReference>
<proteinExistence type="predicted"/>
<accession>A0AAN8U851</accession>
<evidence type="ECO:0000256" key="1">
    <source>
        <dbReference type="SAM" id="MobiDB-lite"/>
    </source>
</evidence>
<feature type="compositionally biased region" description="Low complexity" evidence="1">
    <location>
        <begin position="466"/>
        <end position="477"/>
    </location>
</feature>
<reference evidence="2 3" key="1">
    <citation type="submission" date="2024-02" db="EMBL/GenBank/DDBJ databases">
        <title>de novo genome assembly of Solanum bulbocastanum strain 11H21.</title>
        <authorList>
            <person name="Hosaka A.J."/>
        </authorList>
    </citation>
    <scope>NUCLEOTIDE SEQUENCE [LARGE SCALE GENOMIC DNA]</scope>
    <source>
        <tissue evidence="2">Young leaves</tissue>
    </source>
</reference>
<dbReference type="PANTHER" id="PTHR33917:SF3">
    <property type="entry name" value="PROTEIN EXECUTER 1, CHLOROPLASTIC"/>
    <property type="match status" value="1"/>
</dbReference>
<gene>
    <name evidence="2" type="ORF">RDI58_003289</name>
</gene>
<dbReference type="GO" id="GO:0042651">
    <property type="term" value="C:thylakoid membrane"/>
    <property type="evidence" value="ECO:0007669"/>
    <property type="project" value="TreeGrafter"/>
</dbReference>
<sequence>MASIAPPPTFDVNTHKFNFSNPKFTSRLKRSSSSFTLSTSHSLSRVSASAFCCRCRNGTGDGETVEPSPSVSSQNSSSSSSWRWDLAFQDAVKNAMKKLDDYVNWSKGVGVDEKKSEIGVDDQEWDWERWKKHFSEVEEEERLVSVLKSQLAYAISREDYEDAARLKVAIAAAATKDIVGRAMSHVNKVLEEERYRDAVFMRDCAGTGLVGWWAGTSQDVSDPYGRIIRISAEHGRYVARSYSPRQLASTVEGAPLFEIFLTVDNKGKYRQQAVYLKRKPAQQDLPIPSSKIPGISSNLDTLGPTENKSDMFDKISDAEEDGEDRDDDFGFQNALKDMIPGVQVRVLKVTAPGKVDRDLISKVIEQIMDEEDEDEEKVYDLDSVDDEDEIKVERDGEQNVIELDSDNGVSDGEEQSQIAVRVVVGGLMQNTSSGAQHKDLLRVPARLEKKGHLSFTFSIEEDENKSNSSGSGQSPPNKKARLQGQRSLDHVMVDLAKFIGKGKIPMKVLKDMGELISLTLNQARNRQPLSKSTTFNRIEISTSPDPLNGLYIGAHGLYTSEVIHFRRRFGQWKEDSSPKESSRLEFYEYVEAVKLTGDSYVPAGQIAFRARIGKKYQLPHKGIIPEEFGVATSNFMMCGSYLLHFRSMLSLLPMQIARYRGQGRLAEPGFRNPRWVDGELVILDGKCSFIGLGCRSEHLCRYNLWLFVPGSVLCSQHDIYYHETLSV</sequence>
<dbReference type="AlphaFoldDB" id="A0AAN8U851"/>
<evidence type="ECO:0000313" key="2">
    <source>
        <dbReference type="EMBL" id="KAK6805504.1"/>
    </source>
</evidence>
<evidence type="ECO:0000313" key="3">
    <source>
        <dbReference type="Proteomes" id="UP001371456"/>
    </source>
</evidence>
<dbReference type="GO" id="GO:0010343">
    <property type="term" value="P:singlet oxygen-mediated programmed cell death"/>
    <property type="evidence" value="ECO:0007669"/>
    <property type="project" value="InterPro"/>
</dbReference>
<organism evidence="2 3">
    <name type="scientific">Solanum bulbocastanum</name>
    <name type="common">Wild potato</name>
    <dbReference type="NCBI Taxonomy" id="147425"/>
    <lineage>
        <taxon>Eukaryota</taxon>
        <taxon>Viridiplantae</taxon>
        <taxon>Streptophyta</taxon>
        <taxon>Embryophyta</taxon>
        <taxon>Tracheophyta</taxon>
        <taxon>Spermatophyta</taxon>
        <taxon>Magnoliopsida</taxon>
        <taxon>eudicotyledons</taxon>
        <taxon>Gunneridae</taxon>
        <taxon>Pentapetalae</taxon>
        <taxon>asterids</taxon>
        <taxon>lamiids</taxon>
        <taxon>Solanales</taxon>
        <taxon>Solanaceae</taxon>
        <taxon>Solanoideae</taxon>
        <taxon>Solaneae</taxon>
        <taxon>Solanum</taxon>
    </lineage>
</organism>
<feature type="compositionally biased region" description="Low complexity" evidence="1">
    <location>
        <begin position="68"/>
        <end position="79"/>
    </location>
</feature>
<feature type="compositionally biased region" description="Low complexity" evidence="1">
    <location>
        <begin position="286"/>
        <end position="297"/>
    </location>
</feature>